<sequence>MTLSIQSNTIVPLPIWLTPFGYAVAVAVLQSIFVPTINTPVISQVLMTSLVNGVTLLAVLTACFWAALLIVHNKAHSAMLGYLLDQNSLSQFAAFRRRAQIRLRNHCIAALTAAVICYPLIFDSLPDSLLPATIQRMIMLGCVFMAWLYMFQGISLARFLYRHFLTQSPDSLHTMKCQQQVSDVVKILLVASMSLLLLLPLSAAGDLPYAELGVGFSAGLAIMILTAFNVLFSAQQKARAYQHHAISRIDTKLYYLQRQSKYRKDALEHAMARLRKEKKGLQRCQCEPVSFSMQLALALWSVTVPVLWWLVSV</sequence>
<reference evidence="2 3" key="1">
    <citation type="submission" date="2020-11" db="EMBL/GenBank/DDBJ databases">
        <title>Complete genome sequence for Salinimonas sp. strain G2-b.</title>
        <authorList>
            <person name="Park S.-J."/>
        </authorList>
    </citation>
    <scope>NUCLEOTIDE SEQUENCE [LARGE SCALE GENOMIC DNA]</scope>
    <source>
        <strain evidence="2 3">G2-b</strain>
    </source>
</reference>
<evidence type="ECO:0000313" key="2">
    <source>
        <dbReference type="EMBL" id="QPG05654.1"/>
    </source>
</evidence>
<evidence type="ECO:0000256" key="1">
    <source>
        <dbReference type="SAM" id="Phobius"/>
    </source>
</evidence>
<feature type="transmembrane region" description="Helical" evidence="1">
    <location>
        <begin position="289"/>
        <end position="311"/>
    </location>
</feature>
<feature type="transmembrane region" description="Helical" evidence="1">
    <location>
        <begin position="137"/>
        <end position="161"/>
    </location>
</feature>
<dbReference type="AlphaFoldDB" id="A0A7S9DXA3"/>
<accession>A0A7S9DXA3</accession>
<keyword evidence="1" id="KW-1133">Transmembrane helix</keyword>
<dbReference type="EMBL" id="CP064795">
    <property type="protein sequence ID" value="QPG05654.1"/>
    <property type="molecule type" value="Genomic_DNA"/>
</dbReference>
<organism evidence="2 3">
    <name type="scientific">Salinimonas marina</name>
    <dbReference type="NCBI Taxonomy" id="2785918"/>
    <lineage>
        <taxon>Bacteria</taxon>
        <taxon>Pseudomonadati</taxon>
        <taxon>Pseudomonadota</taxon>
        <taxon>Gammaproteobacteria</taxon>
        <taxon>Alteromonadales</taxon>
        <taxon>Alteromonadaceae</taxon>
        <taxon>Alteromonas/Salinimonas group</taxon>
        <taxon>Salinimonas</taxon>
    </lineage>
</organism>
<name>A0A7S9DXA3_9ALTE</name>
<keyword evidence="1" id="KW-0472">Membrane</keyword>
<proteinExistence type="predicted"/>
<evidence type="ECO:0000313" key="3">
    <source>
        <dbReference type="Proteomes" id="UP000595095"/>
    </source>
</evidence>
<dbReference type="Proteomes" id="UP000595095">
    <property type="component" value="Chromosome"/>
</dbReference>
<feature type="transmembrane region" description="Helical" evidence="1">
    <location>
        <begin position="181"/>
        <end position="201"/>
    </location>
</feature>
<dbReference type="KEGG" id="smaa:IT774_16530"/>
<keyword evidence="3" id="KW-1185">Reference proteome</keyword>
<dbReference type="RefSeq" id="WP_195810740.1">
    <property type="nucleotide sequence ID" value="NZ_CP064795.1"/>
</dbReference>
<feature type="transmembrane region" description="Helical" evidence="1">
    <location>
        <begin position="106"/>
        <end position="125"/>
    </location>
</feature>
<feature type="transmembrane region" description="Helical" evidence="1">
    <location>
        <begin position="12"/>
        <end position="33"/>
    </location>
</feature>
<protein>
    <submittedName>
        <fullName evidence="2">Uncharacterized protein</fullName>
    </submittedName>
</protein>
<gene>
    <name evidence="2" type="ORF">IT774_16530</name>
</gene>
<feature type="transmembrane region" description="Helical" evidence="1">
    <location>
        <begin position="45"/>
        <end position="71"/>
    </location>
</feature>
<feature type="transmembrane region" description="Helical" evidence="1">
    <location>
        <begin position="213"/>
        <end position="232"/>
    </location>
</feature>
<keyword evidence="1" id="KW-0812">Transmembrane</keyword>